<keyword evidence="1" id="KW-0812">Transmembrane</keyword>
<dbReference type="Proteomes" id="UP000189286">
    <property type="component" value="Unassembled WGS sequence"/>
</dbReference>
<comment type="caution">
    <text evidence="2">The sequence shown here is derived from an EMBL/GenBank/DDBJ whole genome shotgun (WGS) entry which is preliminary data.</text>
</comment>
<keyword evidence="1" id="KW-1133">Transmembrane helix</keyword>
<evidence type="ECO:0000313" key="2">
    <source>
        <dbReference type="EMBL" id="ONK01984.1"/>
    </source>
</evidence>
<evidence type="ECO:0000313" key="3">
    <source>
        <dbReference type="Proteomes" id="UP000189286"/>
    </source>
</evidence>
<feature type="transmembrane region" description="Helical" evidence="1">
    <location>
        <begin position="17"/>
        <end position="39"/>
    </location>
</feature>
<reference evidence="3" key="1">
    <citation type="submission" date="2016-11" db="EMBL/GenBank/DDBJ databases">
        <authorList>
            <person name="Panda P."/>
            <person name="Visnovsky S."/>
            <person name="Pitman A."/>
        </authorList>
    </citation>
    <scope>NUCLEOTIDE SEQUENCE [LARGE SCALE GENOMIC DNA]</scope>
    <source>
        <strain evidence="3">ICMP 9972</strain>
    </source>
</reference>
<dbReference type="EMBL" id="MPUJ01000019">
    <property type="protein sequence ID" value="ONK01984.1"/>
    <property type="molecule type" value="Genomic_DNA"/>
</dbReference>
<dbReference type="AlphaFoldDB" id="A0A1V2QZ52"/>
<protein>
    <submittedName>
        <fullName evidence="2">Uncharacterized protein</fullName>
    </submittedName>
</protein>
<sequence length="66" mass="7302">MGATFINLAGEAPRPTLFMTAIIAFHFTASSQSLIYPVLSRFFKMIQAVTKPAFSDCLPRISAHIR</sequence>
<evidence type="ECO:0000256" key="1">
    <source>
        <dbReference type="SAM" id="Phobius"/>
    </source>
</evidence>
<organism evidence="2 3">
    <name type="scientific">Pectobacterium actinidiae</name>
    <dbReference type="NCBI Taxonomy" id="1507808"/>
    <lineage>
        <taxon>Bacteria</taxon>
        <taxon>Pseudomonadati</taxon>
        <taxon>Pseudomonadota</taxon>
        <taxon>Gammaproteobacteria</taxon>
        <taxon>Enterobacterales</taxon>
        <taxon>Pectobacteriaceae</taxon>
        <taxon>Pectobacterium</taxon>
    </lineage>
</organism>
<accession>A0A1V2QZ52</accession>
<keyword evidence="1" id="KW-0472">Membrane</keyword>
<name>A0A1V2QZ52_9GAMM</name>
<proteinExistence type="predicted"/>
<gene>
    <name evidence="2" type="ORF">BSK71_19330</name>
</gene>